<protein>
    <submittedName>
        <fullName evidence="3">Carbapenem antibiotics biosynthesis protein carD</fullName>
    </submittedName>
</protein>
<accession>A0A3B0UFQ4</accession>
<dbReference type="PANTHER" id="PTHR13914:SF0">
    <property type="entry name" value="PROLINE DEHYDROGENASE 1, MITOCHONDRIAL"/>
    <property type="match status" value="1"/>
</dbReference>
<dbReference type="SUPFAM" id="SSF51730">
    <property type="entry name" value="FAD-linked oxidoreductase"/>
    <property type="match status" value="1"/>
</dbReference>
<dbReference type="GO" id="GO:0010133">
    <property type="term" value="P:L-proline catabolic process to L-glutamate"/>
    <property type="evidence" value="ECO:0007669"/>
    <property type="project" value="TreeGrafter"/>
</dbReference>
<dbReference type="GO" id="GO:0004657">
    <property type="term" value="F:proline dehydrogenase activity"/>
    <property type="evidence" value="ECO:0007669"/>
    <property type="project" value="InterPro"/>
</dbReference>
<sequence>MEKLFDNTEVAFALKSNSELDRAFYLFEMIKREPLVKIGTAVTKFAIKTHLPVEGIIRATVFDHFCGGVTEEDCMPTIDKMFTKNVHAVLDYSAEGKEVEEQFDLAMEKTLNTIKFGKEKESLPFAVFKPTGFGKFKLYQKITAGIDLDTHEIVEWKRVKERYDTVSKAAYEADIPLLIDAEETWMQTAADDLIEEMMKKYNTEKAIVFGTLQLYRWDRLDYLKKLHKRAKEQDFYVGMKLVRGAYMEKERERANKFGYKDPICVDKAATDKMYNDVLTYMIENIDDMAVFSGSHNEESAYLLMNLIEKHQLAKDDKRIWFGQLYGMSDHISYNLAKEGYNVAKYLPFGPVRDVMPYLIRRAEENTSVAGQTNRELELLKRERERRKI</sequence>
<dbReference type="InterPro" id="IPR015659">
    <property type="entry name" value="Proline_oxidase"/>
</dbReference>
<dbReference type="EMBL" id="UOER01000396">
    <property type="protein sequence ID" value="VAW25422.1"/>
    <property type="molecule type" value="Genomic_DNA"/>
</dbReference>
<dbReference type="Gene3D" id="3.20.20.220">
    <property type="match status" value="1"/>
</dbReference>
<dbReference type="GO" id="GO:0071949">
    <property type="term" value="F:FAD binding"/>
    <property type="evidence" value="ECO:0007669"/>
    <property type="project" value="TreeGrafter"/>
</dbReference>
<feature type="domain" description="Proline dehydrogenase" evidence="2">
    <location>
        <begin position="75"/>
        <end position="374"/>
    </location>
</feature>
<dbReference type="Pfam" id="PF01619">
    <property type="entry name" value="Pro_dh"/>
    <property type="match status" value="1"/>
</dbReference>
<evidence type="ECO:0000256" key="1">
    <source>
        <dbReference type="ARBA" id="ARBA00023002"/>
    </source>
</evidence>
<dbReference type="InterPro" id="IPR002872">
    <property type="entry name" value="Proline_DH_dom"/>
</dbReference>
<dbReference type="GO" id="GO:0005739">
    <property type="term" value="C:mitochondrion"/>
    <property type="evidence" value="ECO:0007669"/>
    <property type="project" value="TreeGrafter"/>
</dbReference>
<organism evidence="3">
    <name type="scientific">hydrothermal vent metagenome</name>
    <dbReference type="NCBI Taxonomy" id="652676"/>
    <lineage>
        <taxon>unclassified sequences</taxon>
        <taxon>metagenomes</taxon>
        <taxon>ecological metagenomes</taxon>
    </lineage>
</organism>
<evidence type="ECO:0000313" key="3">
    <source>
        <dbReference type="EMBL" id="VAW25422.1"/>
    </source>
</evidence>
<proteinExistence type="predicted"/>
<name>A0A3B0UFQ4_9ZZZZ</name>
<dbReference type="AlphaFoldDB" id="A0A3B0UFQ4"/>
<gene>
    <name evidence="3" type="ORF">MNBD_BACTEROID04-922</name>
</gene>
<dbReference type="InterPro" id="IPR029041">
    <property type="entry name" value="FAD-linked_oxidoreductase-like"/>
</dbReference>
<evidence type="ECO:0000259" key="2">
    <source>
        <dbReference type="Pfam" id="PF01619"/>
    </source>
</evidence>
<dbReference type="PANTHER" id="PTHR13914">
    <property type="entry name" value="PROLINE OXIDASE"/>
    <property type="match status" value="1"/>
</dbReference>
<reference evidence="3" key="1">
    <citation type="submission" date="2018-06" db="EMBL/GenBank/DDBJ databases">
        <authorList>
            <person name="Zhirakovskaya E."/>
        </authorList>
    </citation>
    <scope>NUCLEOTIDE SEQUENCE</scope>
</reference>
<keyword evidence="1" id="KW-0560">Oxidoreductase</keyword>